<keyword evidence="3" id="KW-1185">Reference proteome</keyword>
<evidence type="ECO:0000256" key="1">
    <source>
        <dbReference type="SAM" id="MobiDB-lite"/>
    </source>
</evidence>
<protein>
    <submittedName>
        <fullName evidence="2">Uncharacterized protein</fullName>
    </submittedName>
</protein>
<dbReference type="Proteomes" id="UP000823388">
    <property type="component" value="Chromosome 3K"/>
</dbReference>
<dbReference type="AlphaFoldDB" id="A0A8T0UZ70"/>
<feature type="region of interest" description="Disordered" evidence="1">
    <location>
        <begin position="1"/>
        <end position="135"/>
    </location>
</feature>
<feature type="compositionally biased region" description="Basic and acidic residues" evidence="1">
    <location>
        <begin position="66"/>
        <end position="87"/>
    </location>
</feature>
<reference evidence="2" key="1">
    <citation type="submission" date="2020-05" db="EMBL/GenBank/DDBJ databases">
        <title>WGS assembly of Panicum virgatum.</title>
        <authorList>
            <person name="Lovell J.T."/>
            <person name="Jenkins J."/>
            <person name="Shu S."/>
            <person name="Juenger T.E."/>
            <person name="Schmutz J."/>
        </authorList>
    </citation>
    <scope>NUCLEOTIDE SEQUENCE</scope>
    <source>
        <strain evidence="2">AP13</strain>
    </source>
</reference>
<gene>
    <name evidence="2" type="ORF">PVAP13_3KG126241</name>
</gene>
<feature type="compositionally biased region" description="Basic and acidic residues" evidence="1">
    <location>
        <begin position="35"/>
        <end position="47"/>
    </location>
</feature>
<evidence type="ECO:0000313" key="3">
    <source>
        <dbReference type="Proteomes" id="UP000823388"/>
    </source>
</evidence>
<proteinExistence type="predicted"/>
<comment type="caution">
    <text evidence="2">The sequence shown here is derived from an EMBL/GenBank/DDBJ whole genome shotgun (WGS) entry which is preliminary data.</text>
</comment>
<accession>A0A8T0UZ70</accession>
<name>A0A8T0UZ70_PANVG</name>
<organism evidence="2 3">
    <name type="scientific">Panicum virgatum</name>
    <name type="common">Blackwell switchgrass</name>
    <dbReference type="NCBI Taxonomy" id="38727"/>
    <lineage>
        <taxon>Eukaryota</taxon>
        <taxon>Viridiplantae</taxon>
        <taxon>Streptophyta</taxon>
        <taxon>Embryophyta</taxon>
        <taxon>Tracheophyta</taxon>
        <taxon>Spermatophyta</taxon>
        <taxon>Magnoliopsida</taxon>
        <taxon>Liliopsida</taxon>
        <taxon>Poales</taxon>
        <taxon>Poaceae</taxon>
        <taxon>PACMAD clade</taxon>
        <taxon>Panicoideae</taxon>
        <taxon>Panicodae</taxon>
        <taxon>Paniceae</taxon>
        <taxon>Panicinae</taxon>
        <taxon>Panicum</taxon>
        <taxon>Panicum sect. Hiantes</taxon>
    </lineage>
</organism>
<evidence type="ECO:0000313" key="2">
    <source>
        <dbReference type="EMBL" id="KAG2627448.1"/>
    </source>
</evidence>
<feature type="compositionally biased region" description="Basic residues" evidence="1">
    <location>
        <begin position="48"/>
        <end position="65"/>
    </location>
</feature>
<sequence length="162" mass="18584">MSSPALPPSRTCHARSSVQARRGDNGAARAPAVGGRHERQREQDGHEPHRHQQQRQRRRRQRGQHQRQEHQQRGQAEEQRRQPRREVPLPGRRRRPALRLLQLPAAAHSASARTGTRPPPLRHHARRQPTLGDRVGHLTPCRRLQLFKNGAQLGLGVMHTHL</sequence>
<dbReference type="EMBL" id="CM029041">
    <property type="protein sequence ID" value="KAG2627448.1"/>
    <property type="molecule type" value="Genomic_DNA"/>
</dbReference>
<feature type="compositionally biased region" description="Low complexity" evidence="1">
    <location>
        <begin position="98"/>
        <end position="107"/>
    </location>
</feature>